<dbReference type="STRING" id="8022.A0A060WX51"/>
<dbReference type="InterPro" id="IPR039788">
    <property type="entry name" value="NOL4/NOL4L"/>
</dbReference>
<sequence length="493" mass="53591">MPLASANSDRNKLNTIKSSAAYSIVLRDEIKCLNFLSSFSLSSQDESSVSSEDMDMAEPTWVSAERPPVPELRIISGFIETIFHLLYHASISRSLALSLSLSEDDSESANGLPSLTPLEAMVVGSVPSDGVAPYREVTENGVSAPLDFSTTTSSSSSSEDQQPVNMTDRLLPVGSPVGTPYSADPTRKSPGKPDYGNKSPQHSSGSYDSLKTELSMSAEDLTSGRAQIIDDDDDDHDDHDDSDKITDAEGMDPERLKAFNMFVRLFVDENLDRMVPISKQPKEKIQAIIESCSRQFPEFQERSRKRIRTYLKSCRRMKKVGFETRPTPPHLTSAMAENILAAACESETRNAAKRMRLDVYQGPEEPATADKNSSRDPVSVAPSGFSLAASAYSQSQDPVYTNGTNRGLNYSFRSYGAMSNNLPTTGATTTQTNGPTDLSMKSVAPTSSSSSASAQLSPPEVTAVRQLIAGYRESAAFLLRSADELENLILQQN</sequence>
<dbReference type="InterPro" id="IPR056549">
    <property type="entry name" value="HTH_NOL4"/>
</dbReference>
<feature type="compositionally biased region" description="Acidic residues" evidence="1">
    <location>
        <begin position="229"/>
        <end position="238"/>
    </location>
</feature>
<dbReference type="PANTHER" id="PTHR12449:SF19">
    <property type="entry name" value="NUCLEOLAR PROTEIN 4-LIKE"/>
    <property type="match status" value="1"/>
</dbReference>
<dbReference type="AlphaFoldDB" id="A0A060WX51"/>
<dbReference type="Pfam" id="PF23079">
    <property type="entry name" value="HTH_NOL4_2nd"/>
    <property type="match status" value="1"/>
</dbReference>
<reference evidence="3" key="1">
    <citation type="journal article" date="2014" name="Nat. Commun.">
        <title>The rainbow trout genome provides novel insights into evolution after whole-genome duplication in vertebrates.</title>
        <authorList>
            <person name="Berthelot C."/>
            <person name="Brunet F."/>
            <person name="Chalopin D."/>
            <person name="Juanchich A."/>
            <person name="Bernard M."/>
            <person name="Noel B."/>
            <person name="Bento P."/>
            <person name="Da Silva C."/>
            <person name="Labadie K."/>
            <person name="Alberti A."/>
            <person name="Aury J.M."/>
            <person name="Louis A."/>
            <person name="Dehais P."/>
            <person name="Bardou P."/>
            <person name="Montfort J."/>
            <person name="Klopp C."/>
            <person name="Cabau C."/>
            <person name="Gaspin C."/>
            <person name="Thorgaard G.H."/>
            <person name="Boussaha M."/>
            <person name="Quillet E."/>
            <person name="Guyomard R."/>
            <person name="Galiana D."/>
            <person name="Bobe J."/>
            <person name="Volff J.N."/>
            <person name="Genet C."/>
            <person name="Wincker P."/>
            <person name="Jaillon O."/>
            <person name="Roest Crollius H."/>
            <person name="Guiguen Y."/>
        </authorList>
    </citation>
    <scope>NUCLEOTIDE SEQUENCE [LARGE SCALE GENOMIC DNA]</scope>
</reference>
<evidence type="ECO:0000259" key="2">
    <source>
        <dbReference type="Pfam" id="PF23079"/>
    </source>
</evidence>
<feature type="region of interest" description="Disordered" evidence="1">
    <location>
        <begin position="227"/>
        <end position="251"/>
    </location>
</feature>
<dbReference type="Proteomes" id="UP000193380">
    <property type="component" value="Unassembled WGS sequence"/>
</dbReference>
<gene>
    <name evidence="3" type="ORF">GSONMT00057054001</name>
</gene>
<feature type="compositionally biased region" description="Basic and acidic residues" evidence="1">
    <location>
        <begin position="239"/>
        <end position="251"/>
    </location>
</feature>
<dbReference type="EMBL" id="FR904656">
    <property type="protein sequence ID" value="CDQ69175.1"/>
    <property type="molecule type" value="Genomic_DNA"/>
</dbReference>
<evidence type="ECO:0000313" key="4">
    <source>
        <dbReference type="Proteomes" id="UP000193380"/>
    </source>
</evidence>
<accession>A0A060WX51</accession>
<proteinExistence type="predicted"/>
<name>A0A060WX51_ONCMY</name>
<organism evidence="3 4">
    <name type="scientific">Oncorhynchus mykiss</name>
    <name type="common">Rainbow trout</name>
    <name type="synonym">Salmo gairdneri</name>
    <dbReference type="NCBI Taxonomy" id="8022"/>
    <lineage>
        <taxon>Eukaryota</taxon>
        <taxon>Metazoa</taxon>
        <taxon>Chordata</taxon>
        <taxon>Craniata</taxon>
        <taxon>Vertebrata</taxon>
        <taxon>Euteleostomi</taxon>
        <taxon>Actinopterygii</taxon>
        <taxon>Neopterygii</taxon>
        <taxon>Teleostei</taxon>
        <taxon>Protacanthopterygii</taxon>
        <taxon>Salmoniformes</taxon>
        <taxon>Salmonidae</taxon>
        <taxon>Salmoninae</taxon>
        <taxon>Oncorhynchus</taxon>
    </lineage>
</organism>
<protein>
    <recommendedName>
        <fullName evidence="2">Nucleolar protein 4 helical domain-containing protein</fullName>
    </recommendedName>
</protein>
<feature type="compositionally biased region" description="Low complexity" evidence="1">
    <location>
        <begin position="423"/>
        <end position="457"/>
    </location>
</feature>
<evidence type="ECO:0000313" key="3">
    <source>
        <dbReference type="EMBL" id="CDQ69175.1"/>
    </source>
</evidence>
<dbReference type="PANTHER" id="PTHR12449">
    <property type="entry name" value="DEATH DOMAIN-CONTAINING PROTEIN"/>
    <property type="match status" value="1"/>
</dbReference>
<feature type="region of interest" description="Disordered" evidence="1">
    <location>
        <begin position="421"/>
        <end position="457"/>
    </location>
</feature>
<feature type="domain" description="Nucleolar protein 4 helical" evidence="2">
    <location>
        <begin position="254"/>
        <end position="347"/>
    </location>
</feature>
<feature type="compositionally biased region" description="Polar residues" evidence="1">
    <location>
        <begin position="198"/>
        <end position="210"/>
    </location>
</feature>
<dbReference type="PaxDb" id="8022-A0A060WX51"/>
<feature type="compositionally biased region" description="Low complexity" evidence="1">
    <location>
        <begin position="149"/>
        <end position="158"/>
    </location>
</feature>
<feature type="region of interest" description="Disordered" evidence="1">
    <location>
        <begin position="142"/>
        <end position="210"/>
    </location>
</feature>
<evidence type="ECO:0000256" key="1">
    <source>
        <dbReference type="SAM" id="MobiDB-lite"/>
    </source>
</evidence>
<reference evidence="3" key="2">
    <citation type="submission" date="2014-03" db="EMBL/GenBank/DDBJ databases">
        <authorList>
            <person name="Genoscope - CEA"/>
        </authorList>
    </citation>
    <scope>NUCLEOTIDE SEQUENCE</scope>
</reference>